<dbReference type="GO" id="GO:0008146">
    <property type="term" value="F:sulfotransferase activity"/>
    <property type="evidence" value="ECO:0007669"/>
    <property type="project" value="InterPro"/>
</dbReference>
<evidence type="ECO:0000313" key="2">
    <source>
        <dbReference type="Proteomes" id="UP000027471"/>
    </source>
</evidence>
<evidence type="ECO:0000313" key="1">
    <source>
        <dbReference type="EMBL" id="KEO60829.1"/>
    </source>
</evidence>
<dbReference type="RefSeq" id="WP_240473546.1">
    <property type="nucleotide sequence ID" value="NZ_AUNB01000014.1"/>
</dbReference>
<accession>A0A074JWG3</accession>
<dbReference type="STRING" id="1353528.DT23_12155"/>
<protein>
    <recommendedName>
        <fullName evidence="3">Gamma-glutamyl kinase</fullName>
    </recommendedName>
</protein>
<dbReference type="InterPro" id="IPR027417">
    <property type="entry name" value="P-loop_NTPase"/>
</dbReference>
<sequence>MIFTFARHKMLIFWKQKLVFLATPKAGSSAIEAALEPLADVAILRPAELKHTSAQDFQGYLAPYLAQKSGEAFTTVALMRQPIDWLRSWYRFRLRDDDEDPDHPMIGRTFEQFAQDYISPSRPAHANFSSQSEFLCDAPGTCAVDTIFRYDQIDRFVHFLEDQLDFAITLPRVNVPPAVDVTLSETTQAALTQAMKSDFKLYESLG</sequence>
<dbReference type="AlphaFoldDB" id="A0A074JWG3"/>
<organism evidence="1 2">
    <name type="scientific">Thioclava indica</name>
    <dbReference type="NCBI Taxonomy" id="1353528"/>
    <lineage>
        <taxon>Bacteria</taxon>
        <taxon>Pseudomonadati</taxon>
        <taxon>Pseudomonadota</taxon>
        <taxon>Alphaproteobacteria</taxon>
        <taxon>Rhodobacterales</taxon>
        <taxon>Paracoccaceae</taxon>
        <taxon>Thioclava</taxon>
    </lineage>
</organism>
<dbReference type="GO" id="GO:0016020">
    <property type="term" value="C:membrane"/>
    <property type="evidence" value="ECO:0007669"/>
    <property type="project" value="InterPro"/>
</dbReference>
<dbReference type="Pfam" id="PF03567">
    <property type="entry name" value="Sulfotransfer_2"/>
    <property type="match status" value="1"/>
</dbReference>
<dbReference type="Proteomes" id="UP000027471">
    <property type="component" value="Unassembled WGS sequence"/>
</dbReference>
<comment type="caution">
    <text evidence="1">The sequence shown here is derived from an EMBL/GenBank/DDBJ whole genome shotgun (WGS) entry which is preliminary data.</text>
</comment>
<reference evidence="1 2" key="1">
    <citation type="journal article" date="2015" name="Antonie Van Leeuwenhoek">
        <title>Thioclava indica sp. nov., isolated from surface seawater of the Indian Ocean.</title>
        <authorList>
            <person name="Liu Y."/>
            <person name="Lai Q."/>
            <person name="Du J."/>
            <person name="Xu H."/>
            <person name="Jiang L."/>
            <person name="Shao Z."/>
        </authorList>
    </citation>
    <scope>NUCLEOTIDE SEQUENCE [LARGE SCALE GENOMIC DNA]</scope>
    <source>
        <strain evidence="1 2">DT23-4</strain>
    </source>
</reference>
<gene>
    <name evidence="1" type="ORF">DT23_12155</name>
</gene>
<dbReference type="SUPFAM" id="SSF52540">
    <property type="entry name" value="P-loop containing nucleoside triphosphate hydrolases"/>
    <property type="match status" value="1"/>
</dbReference>
<keyword evidence="2" id="KW-1185">Reference proteome</keyword>
<evidence type="ECO:0008006" key="3">
    <source>
        <dbReference type="Google" id="ProtNLM"/>
    </source>
</evidence>
<dbReference type="eggNOG" id="ENOG5030SZP">
    <property type="taxonomic scope" value="Bacteria"/>
</dbReference>
<dbReference type="InterPro" id="IPR005331">
    <property type="entry name" value="Sulfotransferase"/>
</dbReference>
<name>A0A074JWG3_9RHOB</name>
<dbReference type="EMBL" id="AUNB01000014">
    <property type="protein sequence ID" value="KEO60829.1"/>
    <property type="molecule type" value="Genomic_DNA"/>
</dbReference>
<dbReference type="Gene3D" id="3.40.50.300">
    <property type="entry name" value="P-loop containing nucleotide triphosphate hydrolases"/>
    <property type="match status" value="1"/>
</dbReference>
<proteinExistence type="predicted"/>